<dbReference type="InterPro" id="IPR002350">
    <property type="entry name" value="Kazal_dom"/>
</dbReference>
<dbReference type="SMART" id="SM00280">
    <property type="entry name" value="KAZAL"/>
    <property type="match status" value="1"/>
</dbReference>
<dbReference type="RefSeq" id="XP_006824598.1">
    <property type="nucleotide sequence ID" value="XM_006824535.1"/>
</dbReference>
<dbReference type="PANTHER" id="PTHR10913">
    <property type="entry name" value="FOLLISTATIN-RELATED"/>
    <property type="match status" value="1"/>
</dbReference>
<dbReference type="Pfam" id="PF14625">
    <property type="entry name" value="Lustrin_cystein"/>
    <property type="match status" value="1"/>
</dbReference>
<keyword evidence="3" id="KW-1015">Disulfide bond</keyword>
<keyword evidence="6" id="KW-1185">Reference proteome</keyword>
<dbReference type="PANTHER" id="PTHR10913:SF45">
    <property type="entry name" value="FOLLISTATIN, ISOFORM A-RELATED"/>
    <property type="match status" value="1"/>
</dbReference>
<reference evidence="7" key="1">
    <citation type="submission" date="2025-08" db="UniProtKB">
        <authorList>
            <consortium name="RefSeq"/>
        </authorList>
    </citation>
    <scope>IDENTIFICATION</scope>
    <source>
        <tissue evidence="7">Testes</tissue>
    </source>
</reference>
<evidence type="ECO:0000256" key="2">
    <source>
        <dbReference type="ARBA" id="ARBA00022900"/>
    </source>
</evidence>
<keyword evidence="2" id="KW-0722">Serine protease inhibitor</keyword>
<evidence type="ECO:0000259" key="5">
    <source>
        <dbReference type="PROSITE" id="PS51465"/>
    </source>
</evidence>
<gene>
    <name evidence="7" type="primary">LOC102807822</name>
</gene>
<dbReference type="Gene3D" id="3.30.60.30">
    <property type="match status" value="1"/>
</dbReference>
<dbReference type="GeneID" id="102807822"/>
<feature type="domain" description="Kazal-like" evidence="5">
    <location>
        <begin position="64"/>
        <end position="115"/>
    </location>
</feature>
<dbReference type="InterPro" id="IPR036058">
    <property type="entry name" value="Kazal_dom_sf"/>
</dbReference>
<dbReference type="InterPro" id="IPR028150">
    <property type="entry name" value="Lustrin_cystein"/>
</dbReference>
<evidence type="ECO:0000313" key="7">
    <source>
        <dbReference type="RefSeq" id="XP_006824598.1"/>
    </source>
</evidence>
<name>A0ABM0MX57_SACKO</name>
<sequence>MKVASCQEKRDIYIMSEGECESDEISGSGSGDMPDEEDSMEVGSGAMECDETTCRYGGACIYDVDDSVTCSCDMVCPALRSPVCGSDGITYSNDCELKLAMCQQQKWIGIETCEDVEMEPCDGELPLTDADTGKEYFCGEGPNHSECPAGSYCHIHPTGSFAKCCKGRIINGMDWQVW</sequence>
<feature type="region of interest" description="Disordered" evidence="4">
    <location>
        <begin position="20"/>
        <end position="41"/>
    </location>
</feature>
<evidence type="ECO:0000256" key="3">
    <source>
        <dbReference type="ARBA" id="ARBA00023157"/>
    </source>
</evidence>
<evidence type="ECO:0000256" key="1">
    <source>
        <dbReference type="ARBA" id="ARBA00022690"/>
    </source>
</evidence>
<evidence type="ECO:0000313" key="6">
    <source>
        <dbReference type="Proteomes" id="UP000694865"/>
    </source>
</evidence>
<keyword evidence="1" id="KW-0646">Protease inhibitor</keyword>
<evidence type="ECO:0000256" key="4">
    <source>
        <dbReference type="SAM" id="MobiDB-lite"/>
    </source>
</evidence>
<accession>A0ABM0MX57</accession>
<dbReference type="Pfam" id="PF07648">
    <property type="entry name" value="Kazal_2"/>
    <property type="match status" value="1"/>
</dbReference>
<organism evidence="6 7">
    <name type="scientific">Saccoglossus kowalevskii</name>
    <name type="common">Acorn worm</name>
    <dbReference type="NCBI Taxonomy" id="10224"/>
    <lineage>
        <taxon>Eukaryota</taxon>
        <taxon>Metazoa</taxon>
        <taxon>Hemichordata</taxon>
        <taxon>Enteropneusta</taxon>
        <taxon>Harrimaniidae</taxon>
        <taxon>Saccoglossus</taxon>
    </lineage>
</organism>
<proteinExistence type="predicted"/>
<protein>
    <submittedName>
        <fullName evidence="7">Agrin-like</fullName>
    </submittedName>
</protein>
<dbReference type="Proteomes" id="UP000694865">
    <property type="component" value="Unplaced"/>
</dbReference>
<dbReference type="SUPFAM" id="SSF100895">
    <property type="entry name" value="Kazal-type serine protease inhibitors"/>
    <property type="match status" value="1"/>
</dbReference>
<dbReference type="InterPro" id="IPR050653">
    <property type="entry name" value="Prot_Inhib_GrowthFact_Antg"/>
</dbReference>
<dbReference type="CDD" id="cd00104">
    <property type="entry name" value="KAZAL_FS"/>
    <property type="match status" value="1"/>
</dbReference>
<dbReference type="PROSITE" id="PS51465">
    <property type="entry name" value="KAZAL_2"/>
    <property type="match status" value="1"/>
</dbReference>